<keyword evidence="3" id="KW-1185">Reference proteome</keyword>
<keyword evidence="1" id="KW-0812">Transmembrane</keyword>
<comment type="caution">
    <text evidence="2">The sequence shown here is derived from an EMBL/GenBank/DDBJ whole genome shotgun (WGS) entry which is preliminary data.</text>
</comment>
<accession>A0A8S3SK00</accession>
<dbReference type="Proteomes" id="UP000683360">
    <property type="component" value="Unassembled WGS sequence"/>
</dbReference>
<feature type="transmembrane region" description="Helical" evidence="1">
    <location>
        <begin position="130"/>
        <end position="153"/>
    </location>
</feature>
<dbReference type="OrthoDB" id="6133516at2759"/>
<gene>
    <name evidence="2" type="ORF">MEDL_32563</name>
</gene>
<dbReference type="EMBL" id="CAJPWZ010001619">
    <property type="protein sequence ID" value="CAG2218978.1"/>
    <property type="molecule type" value="Genomic_DNA"/>
</dbReference>
<evidence type="ECO:0000256" key="1">
    <source>
        <dbReference type="SAM" id="Phobius"/>
    </source>
</evidence>
<name>A0A8S3SK00_MYTED</name>
<proteinExistence type="predicted"/>
<dbReference type="AlphaFoldDB" id="A0A8S3SK00"/>
<sequence length="190" mass="21019">MSVIFFSSGRLVCCFNYEEVNGVCIACMDGFMTFDGGQCRPCSRGFYGKDCLIMCHCNMNEKCDHVKGCLKVLHSTTEAVTEHDHVEGTTFSAVEPTTDIHSKRGSSLSALGPTEEIKGKTGIDDSKLPILSIIGISTVLILLVFVSLSWVCWKYKVPCKKRKLEEGPSNTETSFIHAEENKVYFINQNG</sequence>
<evidence type="ECO:0000313" key="3">
    <source>
        <dbReference type="Proteomes" id="UP000683360"/>
    </source>
</evidence>
<keyword evidence="1" id="KW-1133">Transmembrane helix</keyword>
<keyword evidence="1" id="KW-0472">Membrane</keyword>
<organism evidence="2 3">
    <name type="scientific">Mytilus edulis</name>
    <name type="common">Blue mussel</name>
    <dbReference type="NCBI Taxonomy" id="6550"/>
    <lineage>
        <taxon>Eukaryota</taxon>
        <taxon>Metazoa</taxon>
        <taxon>Spiralia</taxon>
        <taxon>Lophotrochozoa</taxon>
        <taxon>Mollusca</taxon>
        <taxon>Bivalvia</taxon>
        <taxon>Autobranchia</taxon>
        <taxon>Pteriomorphia</taxon>
        <taxon>Mytilida</taxon>
        <taxon>Mytiloidea</taxon>
        <taxon>Mytilidae</taxon>
        <taxon>Mytilinae</taxon>
        <taxon>Mytilus</taxon>
    </lineage>
</organism>
<protein>
    <submittedName>
        <fullName evidence="2">MEGF10_11</fullName>
    </submittedName>
</protein>
<evidence type="ECO:0000313" key="2">
    <source>
        <dbReference type="EMBL" id="CAG2218978.1"/>
    </source>
</evidence>
<reference evidence="2" key="1">
    <citation type="submission" date="2021-03" db="EMBL/GenBank/DDBJ databases">
        <authorList>
            <person name="Bekaert M."/>
        </authorList>
    </citation>
    <scope>NUCLEOTIDE SEQUENCE</scope>
</reference>
<dbReference type="Gene3D" id="2.170.300.10">
    <property type="entry name" value="Tie2 ligand-binding domain superfamily"/>
    <property type="match status" value="1"/>
</dbReference>